<protein>
    <recommendedName>
        <fullName evidence="3">DUF1501 domain-containing protein</fullName>
    </recommendedName>
</protein>
<dbReference type="InterPro" id="IPR006311">
    <property type="entry name" value="TAT_signal"/>
</dbReference>
<dbReference type="RefSeq" id="WP_348263039.1">
    <property type="nucleotide sequence ID" value="NZ_CP121196.1"/>
</dbReference>
<organism evidence="2">
    <name type="scientific">Telmatobacter sp. DSM 110680</name>
    <dbReference type="NCBI Taxonomy" id="3036704"/>
    <lineage>
        <taxon>Bacteria</taxon>
        <taxon>Pseudomonadati</taxon>
        <taxon>Acidobacteriota</taxon>
        <taxon>Terriglobia</taxon>
        <taxon>Terriglobales</taxon>
        <taxon>Acidobacteriaceae</taxon>
        <taxon>Telmatobacter</taxon>
    </lineage>
</organism>
<accession>A0AAU7DKE0</accession>
<dbReference type="AlphaFoldDB" id="A0AAU7DKE0"/>
<gene>
    <name evidence="2" type="ORF">P8935_00435</name>
</gene>
<dbReference type="InterPro" id="IPR017850">
    <property type="entry name" value="Alkaline_phosphatase_core_sf"/>
</dbReference>
<dbReference type="PROSITE" id="PS51318">
    <property type="entry name" value="TAT"/>
    <property type="match status" value="1"/>
</dbReference>
<feature type="region of interest" description="Disordered" evidence="1">
    <location>
        <begin position="1"/>
        <end position="21"/>
    </location>
</feature>
<dbReference type="EMBL" id="CP121196">
    <property type="protein sequence ID" value="XBH17814.1"/>
    <property type="molecule type" value="Genomic_DNA"/>
</dbReference>
<dbReference type="Gene3D" id="3.40.720.10">
    <property type="entry name" value="Alkaline Phosphatase, subunit A"/>
    <property type="match status" value="1"/>
</dbReference>
<evidence type="ECO:0008006" key="3">
    <source>
        <dbReference type="Google" id="ProtNLM"/>
    </source>
</evidence>
<name>A0AAU7DKE0_9BACT</name>
<proteinExistence type="predicted"/>
<sequence length="408" mass="44689">MEIENPVDAPDTTYASGSSNSIDESRRTFLRAAGLLVAGLVLPQSRADQRSLPTSTSEQKVILVVIGGVRRAESFSREGLENIPHLIQDLLPLSLFYTHARNDGVTAHFNAISSILTGNWQRVDDWGKLAPTTPTLFEQFRKASRAGRSDTWVVASNKALTSLIGASSATGFGPEYGANVVFPKQLMLTAVEEALRSGRTANMADRVKVEAELQNALEGSNFEGLGWNVFDAAAQLDPRVEGSIKTAIANFVRGGGPTSGDELTFFMTREVMRKFAPRVLTVAFSDVEAAHFGSYSLHVAGIRTADRLAYQLWQEVELNPDYRGKTTMVILPEFGRDPDGSSTNGFFNHRANEDSTRDTWMMALGAAIDKPQIIERPIRHIDVCPTLTQILDCRGIESQGARLPEFRA</sequence>
<evidence type="ECO:0000313" key="2">
    <source>
        <dbReference type="EMBL" id="XBH17814.1"/>
    </source>
</evidence>
<reference evidence="2" key="1">
    <citation type="submission" date="2023-03" db="EMBL/GenBank/DDBJ databases">
        <title>Edaphobacter sp.</title>
        <authorList>
            <person name="Huber K.J."/>
            <person name="Papendorf J."/>
            <person name="Pilke C."/>
            <person name="Bunk B."/>
            <person name="Sproeer C."/>
            <person name="Pester M."/>
        </authorList>
    </citation>
    <scope>NUCLEOTIDE SEQUENCE</scope>
    <source>
        <strain evidence="2">DSM 110680</strain>
    </source>
</reference>
<dbReference type="SUPFAM" id="SSF53649">
    <property type="entry name" value="Alkaline phosphatase-like"/>
    <property type="match status" value="1"/>
</dbReference>
<evidence type="ECO:0000256" key="1">
    <source>
        <dbReference type="SAM" id="MobiDB-lite"/>
    </source>
</evidence>